<proteinExistence type="predicted"/>
<feature type="compositionally biased region" description="Polar residues" evidence="1">
    <location>
        <begin position="1"/>
        <end position="16"/>
    </location>
</feature>
<keyword evidence="3" id="KW-1185">Reference proteome</keyword>
<dbReference type="AlphaFoldDB" id="A0A9X0CGF5"/>
<evidence type="ECO:0000256" key="1">
    <source>
        <dbReference type="SAM" id="MobiDB-lite"/>
    </source>
</evidence>
<organism evidence="2 3">
    <name type="scientific">Desmophyllum pertusum</name>
    <dbReference type="NCBI Taxonomy" id="174260"/>
    <lineage>
        <taxon>Eukaryota</taxon>
        <taxon>Metazoa</taxon>
        <taxon>Cnidaria</taxon>
        <taxon>Anthozoa</taxon>
        <taxon>Hexacorallia</taxon>
        <taxon>Scleractinia</taxon>
        <taxon>Caryophylliina</taxon>
        <taxon>Caryophylliidae</taxon>
        <taxon>Desmophyllum</taxon>
    </lineage>
</organism>
<protein>
    <submittedName>
        <fullName evidence="2">Uncharacterized protein</fullName>
    </submittedName>
</protein>
<feature type="region of interest" description="Disordered" evidence="1">
    <location>
        <begin position="1"/>
        <end position="23"/>
    </location>
</feature>
<dbReference type="Proteomes" id="UP001163046">
    <property type="component" value="Unassembled WGS sequence"/>
</dbReference>
<dbReference type="EMBL" id="MU827780">
    <property type="protein sequence ID" value="KAJ7337951.1"/>
    <property type="molecule type" value="Genomic_DNA"/>
</dbReference>
<sequence>MSNTNATDWRSVSSVHAPSDGCEQEYNRRSEAAAKINTDLENFVVVVQYVAGWSLCDRLIQCHGTRNLARKLSRQLFSSVLPRAV</sequence>
<evidence type="ECO:0000313" key="2">
    <source>
        <dbReference type="EMBL" id="KAJ7337951.1"/>
    </source>
</evidence>
<reference evidence="2" key="1">
    <citation type="submission" date="2023-01" db="EMBL/GenBank/DDBJ databases">
        <title>Genome assembly of the deep-sea coral Lophelia pertusa.</title>
        <authorList>
            <person name="Herrera S."/>
            <person name="Cordes E."/>
        </authorList>
    </citation>
    <scope>NUCLEOTIDE SEQUENCE</scope>
    <source>
        <strain evidence="2">USNM1676648</strain>
        <tissue evidence="2">Polyp</tissue>
    </source>
</reference>
<gene>
    <name evidence="2" type="ORF">OS493_008118</name>
</gene>
<name>A0A9X0CGF5_9CNID</name>
<comment type="caution">
    <text evidence="2">The sequence shown here is derived from an EMBL/GenBank/DDBJ whole genome shotgun (WGS) entry which is preliminary data.</text>
</comment>
<evidence type="ECO:0000313" key="3">
    <source>
        <dbReference type="Proteomes" id="UP001163046"/>
    </source>
</evidence>
<accession>A0A9X0CGF5</accession>